<reference evidence="1 2" key="1">
    <citation type="submission" date="2020-03" db="EMBL/GenBank/DDBJ databases">
        <title>Draft Genome Sequence of 2-Methylisoborneol Producing Pseudanabaena yagii Strain GIHE-NHR1 Isolated from North Han River in South Korea.</title>
        <authorList>
            <person name="Jeong J."/>
        </authorList>
    </citation>
    <scope>NUCLEOTIDE SEQUENCE [LARGE SCALE GENOMIC DNA]</scope>
    <source>
        <strain evidence="1 2">GIHE-NHR1</strain>
    </source>
</reference>
<dbReference type="EMBL" id="JAAVJL010000001">
    <property type="protein sequence ID" value="NMF56632.1"/>
    <property type="molecule type" value="Genomic_DNA"/>
</dbReference>
<dbReference type="Proteomes" id="UP000738376">
    <property type="component" value="Unassembled WGS sequence"/>
</dbReference>
<evidence type="ECO:0000313" key="1">
    <source>
        <dbReference type="EMBL" id="NMF56632.1"/>
    </source>
</evidence>
<dbReference type="RefSeq" id="WP_169361590.1">
    <property type="nucleotide sequence ID" value="NZ_JAAVJL010000001.1"/>
</dbReference>
<accession>A0ABX1LKJ1</accession>
<organism evidence="1 2">
    <name type="scientific">Pseudanabaena yagii GIHE-NHR1</name>
    <dbReference type="NCBI Taxonomy" id="2722753"/>
    <lineage>
        <taxon>Bacteria</taxon>
        <taxon>Bacillati</taxon>
        <taxon>Cyanobacteriota</taxon>
        <taxon>Cyanophyceae</taxon>
        <taxon>Pseudanabaenales</taxon>
        <taxon>Pseudanabaenaceae</taxon>
        <taxon>Pseudanabaena</taxon>
        <taxon>Pseudanabaena yagii</taxon>
    </lineage>
</organism>
<comment type="caution">
    <text evidence="1">The sequence shown here is derived from an EMBL/GenBank/DDBJ whole genome shotgun (WGS) entry which is preliminary data.</text>
</comment>
<evidence type="ECO:0000313" key="2">
    <source>
        <dbReference type="Proteomes" id="UP000738376"/>
    </source>
</evidence>
<sequence>MSCKFYMDWGSHLRPQHIIIEFTDYSARSQGEGRKSILDFFVSRGYQGKTIDGKDLDKAILEDNAYFRDLRY</sequence>
<gene>
    <name evidence="1" type="ORF">HC246_00950</name>
</gene>
<keyword evidence="2" id="KW-1185">Reference proteome</keyword>
<protein>
    <submittedName>
        <fullName evidence="1">Uncharacterized protein</fullName>
    </submittedName>
</protein>
<name>A0ABX1LKJ1_9CYAN</name>
<proteinExistence type="predicted"/>